<dbReference type="Gene3D" id="3.30.70.270">
    <property type="match status" value="1"/>
</dbReference>
<dbReference type="SUPFAM" id="SSF55073">
    <property type="entry name" value="Nucleotide cyclase"/>
    <property type="match status" value="1"/>
</dbReference>
<dbReference type="Pfam" id="PF20966">
    <property type="entry name" value="MASE6"/>
    <property type="match status" value="1"/>
</dbReference>
<dbReference type="InterPro" id="IPR043128">
    <property type="entry name" value="Rev_trsase/Diguanyl_cyclase"/>
</dbReference>
<dbReference type="GO" id="GO:0052621">
    <property type="term" value="F:diguanylate cyclase activity"/>
    <property type="evidence" value="ECO:0007669"/>
    <property type="project" value="UniProtKB-EC"/>
</dbReference>
<dbReference type="RefSeq" id="WP_309651437.1">
    <property type="nucleotide sequence ID" value="NZ_JARWAK010000002.1"/>
</dbReference>
<dbReference type="Proteomes" id="UP001264519">
    <property type="component" value="Unassembled WGS sequence"/>
</dbReference>
<dbReference type="SMART" id="SM00267">
    <property type="entry name" value="GGDEF"/>
    <property type="match status" value="1"/>
</dbReference>
<dbReference type="InterPro" id="IPR000160">
    <property type="entry name" value="GGDEF_dom"/>
</dbReference>
<accession>A0ABU1FYR8</accession>
<feature type="transmembrane region" description="Helical" evidence="3">
    <location>
        <begin position="54"/>
        <end position="71"/>
    </location>
</feature>
<dbReference type="CDD" id="cd01949">
    <property type="entry name" value="GGDEF"/>
    <property type="match status" value="1"/>
</dbReference>
<keyword evidence="3" id="KW-0472">Membrane</keyword>
<evidence type="ECO:0000313" key="6">
    <source>
        <dbReference type="Proteomes" id="UP001264519"/>
    </source>
</evidence>
<dbReference type="InterPro" id="IPR050469">
    <property type="entry name" value="Diguanylate_Cyclase"/>
</dbReference>
<proteinExistence type="predicted"/>
<dbReference type="EC" id="2.7.7.65" evidence="1"/>
<name>A0ABU1FYR8_9GAMM</name>
<dbReference type="NCBIfam" id="TIGR00254">
    <property type="entry name" value="GGDEF"/>
    <property type="match status" value="1"/>
</dbReference>
<evidence type="ECO:0000256" key="1">
    <source>
        <dbReference type="ARBA" id="ARBA00012528"/>
    </source>
</evidence>
<dbReference type="EMBL" id="JARWAK010000002">
    <property type="protein sequence ID" value="MDR5865837.1"/>
    <property type="molecule type" value="Genomic_DNA"/>
</dbReference>
<dbReference type="Pfam" id="PF00990">
    <property type="entry name" value="GGDEF"/>
    <property type="match status" value="1"/>
</dbReference>
<evidence type="ECO:0000259" key="4">
    <source>
        <dbReference type="PROSITE" id="PS50887"/>
    </source>
</evidence>
<protein>
    <recommendedName>
        <fullName evidence="1">diguanylate cyclase</fullName>
        <ecNumber evidence="1">2.7.7.65</ecNumber>
    </recommendedName>
</protein>
<evidence type="ECO:0000256" key="3">
    <source>
        <dbReference type="SAM" id="Phobius"/>
    </source>
</evidence>
<feature type="transmembrane region" description="Helical" evidence="3">
    <location>
        <begin position="27"/>
        <end position="48"/>
    </location>
</feature>
<reference evidence="5 6" key="1">
    <citation type="submission" date="2023-04" db="EMBL/GenBank/DDBJ databases">
        <title>A long-awaited taxogenomic arrangement of the family Halomonadaceae.</title>
        <authorList>
            <person name="De La Haba R."/>
            <person name="Chuvochina M."/>
            <person name="Wittouck S."/>
            <person name="Arahal D.R."/>
            <person name="Sanchez-Porro C."/>
            <person name="Hugenholtz P."/>
            <person name="Ventosa A."/>
        </authorList>
    </citation>
    <scope>NUCLEOTIDE SEQUENCE [LARGE SCALE GENOMIC DNA]</scope>
    <source>
        <strain evidence="5 6">DSM 23530</strain>
    </source>
</reference>
<feature type="transmembrane region" description="Helical" evidence="3">
    <location>
        <begin position="83"/>
        <end position="101"/>
    </location>
</feature>
<feature type="transmembrane region" description="Helical" evidence="3">
    <location>
        <begin position="107"/>
        <end position="123"/>
    </location>
</feature>
<gene>
    <name evidence="5" type="ORF">QC818_03390</name>
</gene>
<dbReference type="PANTHER" id="PTHR45138">
    <property type="entry name" value="REGULATORY COMPONENTS OF SENSORY TRANSDUCTION SYSTEM"/>
    <property type="match status" value="1"/>
</dbReference>
<keyword evidence="3" id="KW-1133">Transmembrane helix</keyword>
<evidence type="ECO:0000256" key="2">
    <source>
        <dbReference type="ARBA" id="ARBA00034247"/>
    </source>
</evidence>
<keyword evidence="5" id="KW-0548">Nucleotidyltransferase</keyword>
<feature type="transmembrane region" description="Helical" evidence="3">
    <location>
        <begin position="153"/>
        <end position="174"/>
    </location>
</feature>
<evidence type="ECO:0000313" key="5">
    <source>
        <dbReference type="EMBL" id="MDR5865837.1"/>
    </source>
</evidence>
<dbReference type="PROSITE" id="PS50887">
    <property type="entry name" value="GGDEF"/>
    <property type="match status" value="1"/>
</dbReference>
<organism evidence="5 6">
    <name type="scientific">Halomonas koreensis</name>
    <dbReference type="NCBI Taxonomy" id="245385"/>
    <lineage>
        <taxon>Bacteria</taxon>
        <taxon>Pseudomonadati</taxon>
        <taxon>Pseudomonadota</taxon>
        <taxon>Gammaproteobacteria</taxon>
        <taxon>Oceanospirillales</taxon>
        <taxon>Halomonadaceae</taxon>
        <taxon>Halomonas</taxon>
    </lineage>
</organism>
<keyword evidence="6" id="KW-1185">Reference proteome</keyword>
<keyword evidence="3" id="KW-0812">Transmembrane</keyword>
<sequence length="351" mass="38575">MKIANWGDWLLVKADARRGADPRRAELANCFLLIIALISLTFALVNLLVFDATALAMVELGVFALVALALVDIRITLNVERSAWVTVLASGGLSAYFYWYVEARPFAMVWVTFFALINFFLLGTRRGLPVYLGFCGIILAIILLYRGTWPALASNAALVNLLGAMAGFGTAAFYQEHSRETAHRRIETLANRDSLTGLSNRRHCRQRFEEARQALCRGQGRYSLILVDIDHFKRVNDSHGHAAGDQVIVAVTRRLLAAVRPEDIVARMGGEEFCVVLLGCDGRDARRRAEALRQAVGGTPVTVERASIEVTISAGVADGDPCTLDFETLFEAADSRLYAAKAQGRNRVVSE</sequence>
<keyword evidence="5" id="KW-0808">Transferase</keyword>
<dbReference type="PANTHER" id="PTHR45138:SF9">
    <property type="entry name" value="DIGUANYLATE CYCLASE DGCM-RELATED"/>
    <property type="match status" value="1"/>
</dbReference>
<feature type="domain" description="GGDEF" evidence="4">
    <location>
        <begin position="220"/>
        <end position="351"/>
    </location>
</feature>
<dbReference type="InterPro" id="IPR048435">
    <property type="entry name" value="MASE6"/>
</dbReference>
<feature type="transmembrane region" description="Helical" evidence="3">
    <location>
        <begin position="130"/>
        <end position="147"/>
    </location>
</feature>
<comment type="caution">
    <text evidence="5">The sequence shown here is derived from an EMBL/GenBank/DDBJ whole genome shotgun (WGS) entry which is preliminary data.</text>
</comment>
<comment type="catalytic activity">
    <reaction evidence="2">
        <text>2 GTP = 3',3'-c-di-GMP + 2 diphosphate</text>
        <dbReference type="Rhea" id="RHEA:24898"/>
        <dbReference type="ChEBI" id="CHEBI:33019"/>
        <dbReference type="ChEBI" id="CHEBI:37565"/>
        <dbReference type="ChEBI" id="CHEBI:58805"/>
        <dbReference type="EC" id="2.7.7.65"/>
    </reaction>
</comment>
<dbReference type="InterPro" id="IPR029787">
    <property type="entry name" value="Nucleotide_cyclase"/>
</dbReference>